<dbReference type="OrthoDB" id="1922221at2759"/>
<dbReference type="SUPFAM" id="SSF74788">
    <property type="entry name" value="Cullin repeat-like"/>
    <property type="match status" value="1"/>
</dbReference>
<proteinExistence type="inferred from homology"/>
<evidence type="ECO:0000256" key="3">
    <source>
        <dbReference type="RuleBase" id="RU365026"/>
    </source>
</evidence>
<evidence type="ECO:0000313" key="5">
    <source>
        <dbReference type="Proteomes" id="UP000235220"/>
    </source>
</evidence>
<sequence>MHDCWVSHVLSYQSTLKLLFQEFNDSDPEAQLSSITTRIMQAVQYNLDGKSKQYKDPGLTQLFLMNNIHYIVRSVRRSQRTLWEMTGFRYTQQDANQYSSMSFRSVFHFIRRWHSSRGPLMSGRGSPLDVMVMPAELSRAAVKDRPMIENGKNPQKYVRFKS</sequence>
<dbReference type="Gene3D" id="1.20.1280.170">
    <property type="entry name" value="Exocyst complex component Exo70"/>
    <property type="match status" value="1"/>
</dbReference>
<feature type="domain" description="Exocyst complex subunit Exo70 C-terminal" evidence="4">
    <location>
        <begin position="8"/>
        <end position="113"/>
    </location>
</feature>
<dbReference type="KEGG" id="jre:108982159"/>
<dbReference type="InterPro" id="IPR004140">
    <property type="entry name" value="Exo70"/>
</dbReference>
<evidence type="ECO:0000256" key="2">
    <source>
        <dbReference type="ARBA" id="ARBA00022448"/>
    </source>
</evidence>
<comment type="function">
    <text evidence="3">Component of the exocyst complex.</text>
</comment>
<dbReference type="GeneID" id="108982159"/>
<accession>A0A6P9EIL0</accession>
<dbReference type="Proteomes" id="UP000235220">
    <property type="component" value="Chromosome 3"/>
</dbReference>
<dbReference type="InterPro" id="IPR046364">
    <property type="entry name" value="Exo70_C"/>
</dbReference>
<gene>
    <name evidence="6" type="primary">LOC108982159</name>
</gene>
<dbReference type="RefSeq" id="XP_035543918.1">
    <property type="nucleotide sequence ID" value="XM_035688025.1"/>
</dbReference>
<evidence type="ECO:0000256" key="1">
    <source>
        <dbReference type="ARBA" id="ARBA00006756"/>
    </source>
</evidence>
<comment type="similarity">
    <text evidence="1 3">Belongs to the EXO70 family.</text>
</comment>
<dbReference type="GO" id="GO:0015031">
    <property type="term" value="P:protein transport"/>
    <property type="evidence" value="ECO:0007669"/>
    <property type="project" value="UniProtKB-KW"/>
</dbReference>
<dbReference type="GO" id="GO:0000145">
    <property type="term" value="C:exocyst"/>
    <property type="evidence" value="ECO:0007669"/>
    <property type="project" value="InterPro"/>
</dbReference>
<dbReference type="InterPro" id="IPR016159">
    <property type="entry name" value="Cullin_repeat-like_dom_sf"/>
</dbReference>
<protein>
    <recommendedName>
        <fullName evidence="3">Exocyst subunit Exo70 family protein</fullName>
    </recommendedName>
</protein>
<dbReference type="GO" id="GO:0005546">
    <property type="term" value="F:phosphatidylinositol-4,5-bisphosphate binding"/>
    <property type="evidence" value="ECO:0007669"/>
    <property type="project" value="InterPro"/>
</dbReference>
<dbReference type="PANTHER" id="PTHR12542">
    <property type="entry name" value="EXOCYST COMPLEX PROTEIN EXO70"/>
    <property type="match status" value="1"/>
</dbReference>
<evidence type="ECO:0000259" key="4">
    <source>
        <dbReference type="Pfam" id="PF03081"/>
    </source>
</evidence>
<keyword evidence="2 3" id="KW-0813">Transport</keyword>
<reference evidence="6" key="1">
    <citation type="submission" date="2025-08" db="UniProtKB">
        <authorList>
            <consortium name="RefSeq"/>
        </authorList>
    </citation>
    <scope>IDENTIFICATION</scope>
    <source>
        <tissue evidence="6">Leaves</tissue>
    </source>
</reference>
<keyword evidence="3" id="KW-0653">Protein transport</keyword>
<evidence type="ECO:0000313" key="6">
    <source>
        <dbReference type="RefSeq" id="XP_035543918.1"/>
    </source>
</evidence>
<dbReference type="Pfam" id="PF03081">
    <property type="entry name" value="Exo70_C"/>
    <property type="match status" value="1"/>
</dbReference>
<organism evidence="5 6">
    <name type="scientific">Juglans regia</name>
    <name type="common">English walnut</name>
    <dbReference type="NCBI Taxonomy" id="51240"/>
    <lineage>
        <taxon>Eukaryota</taxon>
        <taxon>Viridiplantae</taxon>
        <taxon>Streptophyta</taxon>
        <taxon>Embryophyta</taxon>
        <taxon>Tracheophyta</taxon>
        <taxon>Spermatophyta</taxon>
        <taxon>Magnoliopsida</taxon>
        <taxon>eudicotyledons</taxon>
        <taxon>Gunneridae</taxon>
        <taxon>Pentapetalae</taxon>
        <taxon>rosids</taxon>
        <taxon>fabids</taxon>
        <taxon>Fagales</taxon>
        <taxon>Juglandaceae</taxon>
        <taxon>Juglans</taxon>
    </lineage>
</organism>
<name>A0A6P9EIL0_JUGRE</name>
<dbReference type="InParanoid" id="A0A6P9EIL0"/>
<dbReference type="PANTHER" id="PTHR12542:SF135">
    <property type="entry name" value="EXOCYST COMPLEX COMPONENT EXO70A3-RELATED"/>
    <property type="match status" value="1"/>
</dbReference>
<dbReference type="AlphaFoldDB" id="A0A6P9EIL0"/>
<dbReference type="GO" id="GO:0006887">
    <property type="term" value="P:exocytosis"/>
    <property type="evidence" value="ECO:0007669"/>
    <property type="project" value="UniProtKB-KW"/>
</dbReference>
<keyword evidence="3" id="KW-0268">Exocytosis</keyword>
<keyword evidence="5" id="KW-1185">Reference proteome</keyword>